<dbReference type="AlphaFoldDB" id="A0A0A2FRV7"/>
<dbReference type="SMART" id="SM01222">
    <property type="entry name" value="FTCD_N"/>
    <property type="match status" value="1"/>
</dbReference>
<dbReference type="Gene3D" id="3.30.70.670">
    <property type="entry name" value="Formiminotransferase, C-terminal subdomain"/>
    <property type="match status" value="1"/>
</dbReference>
<evidence type="ECO:0000313" key="11">
    <source>
        <dbReference type="EMBL" id="SQH72341.1"/>
    </source>
</evidence>
<organism evidence="10 12">
    <name type="scientific">Porphyromonas crevioricanis</name>
    <dbReference type="NCBI Taxonomy" id="393921"/>
    <lineage>
        <taxon>Bacteria</taxon>
        <taxon>Pseudomonadati</taxon>
        <taxon>Bacteroidota</taxon>
        <taxon>Bacteroidia</taxon>
        <taxon>Bacteroidales</taxon>
        <taxon>Porphyromonadaceae</taxon>
        <taxon>Porphyromonas</taxon>
    </lineage>
</organism>
<dbReference type="STRING" id="393921.HQ45_06925"/>
<sequence length="301" mass="33446">MATQSKIVQCVPNFSEGRNKENIEKIVNPFRTRQGVKLLNYSNDEDHNRLVVTVIGDPEAVTESLYEAIEQAVQLIDLNKHQGQHPRMGAVDVVPFIPIRNMDMDEAIALSKEVGAEIGKRFGIPVFLYEKSATAPHRENLAKVRKGEFEGMAEKIHEPEWLPDFGPADRHATAGTVAVGARMPLVAYNVNLNTSDVAIADAIAKKVRHIGGGLRFCKAMGVELTDRNIAQVSMNLTDYSKTAIYRAHELVRIEARRYGVEIVGAEIIGLVPMMALVDAAAYYLGLEDFSIEQVLEYRMLE</sequence>
<dbReference type="UniPathway" id="UPA00379">
    <property type="reaction ID" value="UER00555"/>
</dbReference>
<dbReference type="GO" id="GO:0019556">
    <property type="term" value="P:L-histidine catabolic process to glutamate and formamide"/>
    <property type="evidence" value="ECO:0007669"/>
    <property type="project" value="UniProtKB-UniPathway"/>
</dbReference>
<dbReference type="PANTHER" id="PTHR12234">
    <property type="entry name" value="FORMIMINOTRANSFERASE-CYCLODEAMINASE"/>
    <property type="match status" value="1"/>
</dbReference>
<evidence type="ECO:0000256" key="5">
    <source>
        <dbReference type="ARBA" id="ARBA00022679"/>
    </source>
</evidence>
<evidence type="ECO:0000256" key="7">
    <source>
        <dbReference type="ARBA" id="ARBA00022954"/>
    </source>
</evidence>
<evidence type="ECO:0000256" key="3">
    <source>
        <dbReference type="ARBA" id="ARBA00012252"/>
    </source>
</evidence>
<dbReference type="PANTHER" id="PTHR12234:SF8">
    <property type="entry name" value="FORMIMINOTRANSFERASE-CYCLODEAMINASE"/>
    <property type="match status" value="1"/>
</dbReference>
<evidence type="ECO:0000256" key="6">
    <source>
        <dbReference type="ARBA" id="ARBA00022808"/>
    </source>
</evidence>
<dbReference type="EC" id="2.1.2.5" evidence="3"/>
<dbReference type="InterPro" id="IPR037070">
    <property type="entry name" value="Formiminotransferase_C_sf"/>
</dbReference>
<dbReference type="Pfam" id="PF02971">
    <property type="entry name" value="FTCD"/>
    <property type="match status" value="1"/>
</dbReference>
<evidence type="ECO:0000256" key="4">
    <source>
        <dbReference type="ARBA" id="ARBA00022490"/>
    </source>
</evidence>
<dbReference type="InterPro" id="IPR013802">
    <property type="entry name" value="Formiminotransferase_C"/>
</dbReference>
<dbReference type="InterPro" id="IPR051623">
    <property type="entry name" value="FTCD"/>
</dbReference>
<evidence type="ECO:0000313" key="12">
    <source>
        <dbReference type="Proteomes" id="UP000030136"/>
    </source>
</evidence>
<reference evidence="11 13" key="2">
    <citation type="submission" date="2018-06" db="EMBL/GenBank/DDBJ databases">
        <authorList>
            <consortium name="Pathogen Informatics"/>
            <person name="Doyle S."/>
        </authorList>
    </citation>
    <scope>NUCLEOTIDE SEQUENCE [LARGE SCALE GENOMIC DNA]</scope>
    <source>
        <strain evidence="11 13">NCTC12858</strain>
    </source>
</reference>
<dbReference type="RefSeq" id="WP_023935986.1">
    <property type="nucleotide sequence ID" value="NZ_FUXH01000005.1"/>
</dbReference>
<reference evidence="10 12" key="1">
    <citation type="submission" date="2014-08" db="EMBL/GenBank/DDBJ databases">
        <title>Porphyromonas crevioricanis strain:COT-253_OH1447 Genome sequencing.</title>
        <authorList>
            <person name="Wallis C."/>
            <person name="Deusch O."/>
            <person name="O'Flynn C."/>
            <person name="Davis I."/>
            <person name="Jospin G."/>
            <person name="Darling A.E."/>
            <person name="Coil D.A."/>
            <person name="Alexiev A."/>
            <person name="Horsfall A."/>
            <person name="Kirkwood N."/>
            <person name="Harris S."/>
            <person name="Eisen J.A."/>
        </authorList>
    </citation>
    <scope>NUCLEOTIDE SEQUENCE [LARGE SCALE GENOMIC DNA]</scope>
    <source>
        <strain evidence="12">COT-253 OH1447</strain>
        <strain evidence="10">COT-253_OH1447</strain>
    </source>
</reference>
<dbReference type="EMBL" id="JQJC01000023">
    <property type="protein sequence ID" value="KGN93753.1"/>
    <property type="molecule type" value="Genomic_DNA"/>
</dbReference>
<name>A0A0A2FRV7_9PORP</name>
<dbReference type="InterPro" id="IPR022384">
    <property type="entry name" value="FormiminoTrfase_cat_dom_sf"/>
</dbReference>
<feature type="domain" description="Formiminotransferase N-terminal subdomain" evidence="9">
    <location>
        <begin position="6"/>
        <end position="183"/>
    </location>
</feature>
<comment type="subcellular location">
    <subcellularLocation>
        <location evidence="1">Cytoplasm</location>
    </subcellularLocation>
</comment>
<evidence type="ECO:0000313" key="13">
    <source>
        <dbReference type="Proteomes" id="UP000249300"/>
    </source>
</evidence>
<proteinExistence type="predicted"/>
<dbReference type="EMBL" id="LS483447">
    <property type="protein sequence ID" value="SQH72341.1"/>
    <property type="molecule type" value="Genomic_DNA"/>
</dbReference>
<keyword evidence="4" id="KW-0963">Cytoplasm</keyword>
<keyword evidence="6" id="KW-0369">Histidine metabolism</keyword>
<evidence type="ECO:0000256" key="1">
    <source>
        <dbReference type="ARBA" id="ARBA00004496"/>
    </source>
</evidence>
<evidence type="ECO:0000259" key="8">
    <source>
        <dbReference type="SMART" id="SM01221"/>
    </source>
</evidence>
<dbReference type="Proteomes" id="UP000249300">
    <property type="component" value="Chromosome 1"/>
</dbReference>
<dbReference type="eggNOG" id="COG3643">
    <property type="taxonomic scope" value="Bacteria"/>
</dbReference>
<dbReference type="SUPFAM" id="SSF55116">
    <property type="entry name" value="Formiminotransferase domain of formiminotransferase-cyclodeaminase"/>
    <property type="match status" value="2"/>
</dbReference>
<dbReference type="InterPro" id="IPR037064">
    <property type="entry name" value="Formiminotransferase_N_sf"/>
</dbReference>
<evidence type="ECO:0000256" key="2">
    <source>
        <dbReference type="ARBA" id="ARBA00005082"/>
    </source>
</evidence>
<accession>A0A0A2FRV7</accession>
<dbReference type="Pfam" id="PF07837">
    <property type="entry name" value="FTCD_N"/>
    <property type="match status" value="1"/>
</dbReference>
<dbReference type="GO" id="GO:0005737">
    <property type="term" value="C:cytoplasm"/>
    <property type="evidence" value="ECO:0007669"/>
    <property type="project" value="UniProtKB-SubCell"/>
</dbReference>
<comment type="pathway">
    <text evidence="2">Amino-acid degradation; L-histidine degradation into L-glutamate; L-glutamate from N-formimidoyl-L-glutamate (transferase route): step 1/1.</text>
</comment>
<protein>
    <recommendedName>
        <fullName evidence="3">glutamate formimidoyltransferase</fullName>
        <ecNumber evidence="3">2.1.2.5</ecNumber>
    </recommendedName>
</protein>
<dbReference type="GO" id="GO:0019557">
    <property type="term" value="P:L-histidine catabolic process to glutamate and formate"/>
    <property type="evidence" value="ECO:0007669"/>
    <property type="project" value="UniProtKB-UniPathway"/>
</dbReference>
<dbReference type="GO" id="GO:0030409">
    <property type="term" value="F:glutamate formimidoyltransferase activity"/>
    <property type="evidence" value="ECO:0007669"/>
    <property type="project" value="UniProtKB-EC"/>
</dbReference>
<keyword evidence="13" id="KW-1185">Reference proteome</keyword>
<gene>
    <name evidence="10" type="ORF">HQ38_08220</name>
    <name evidence="11" type="ORF">NCTC12858_00154</name>
</gene>
<dbReference type="OrthoDB" id="9773217at2"/>
<evidence type="ECO:0000313" key="10">
    <source>
        <dbReference type="EMBL" id="KGN93753.1"/>
    </source>
</evidence>
<dbReference type="GO" id="GO:0005542">
    <property type="term" value="F:folic acid binding"/>
    <property type="evidence" value="ECO:0007669"/>
    <property type="project" value="UniProtKB-KW"/>
</dbReference>
<keyword evidence="7" id="KW-0290">Folate-binding</keyword>
<dbReference type="NCBIfam" id="TIGR02024">
    <property type="entry name" value="FtcD"/>
    <property type="match status" value="1"/>
</dbReference>
<dbReference type="Proteomes" id="UP000030136">
    <property type="component" value="Unassembled WGS sequence"/>
</dbReference>
<dbReference type="KEGG" id="pcre:NCTC12858_00154"/>
<evidence type="ECO:0000259" key="9">
    <source>
        <dbReference type="SMART" id="SM01222"/>
    </source>
</evidence>
<dbReference type="Gene3D" id="3.30.990.10">
    <property type="entry name" value="Formiminotransferase, N-terminal subdomain"/>
    <property type="match status" value="1"/>
</dbReference>
<keyword evidence="5 11" id="KW-0808">Transferase</keyword>
<feature type="domain" description="Formiminotransferase C-terminal subdomain" evidence="8">
    <location>
        <begin position="184"/>
        <end position="298"/>
    </location>
</feature>
<dbReference type="InterPro" id="IPR004227">
    <property type="entry name" value="Formiminotransferase_cat"/>
</dbReference>
<dbReference type="SMART" id="SM01221">
    <property type="entry name" value="FTCD"/>
    <property type="match status" value="1"/>
</dbReference>
<dbReference type="InterPro" id="IPR012886">
    <property type="entry name" value="Formiminotransferase_N"/>
</dbReference>